<organism evidence="1 2">
    <name type="scientific">Blepharisma stoltei</name>
    <dbReference type="NCBI Taxonomy" id="1481888"/>
    <lineage>
        <taxon>Eukaryota</taxon>
        <taxon>Sar</taxon>
        <taxon>Alveolata</taxon>
        <taxon>Ciliophora</taxon>
        <taxon>Postciliodesmatophora</taxon>
        <taxon>Heterotrichea</taxon>
        <taxon>Heterotrichida</taxon>
        <taxon>Blepharismidae</taxon>
        <taxon>Blepharisma</taxon>
    </lineage>
</organism>
<sequence>MGNGIRSWIENLGHQEFFCSTIAGVRSLISSIHFCSNISRKLNFAIFFMEVNRRQSSSRRATFRCEKYSKRNLKRRK</sequence>
<dbReference type="AlphaFoldDB" id="A0AAU9J3X4"/>
<proteinExistence type="predicted"/>
<comment type="caution">
    <text evidence="1">The sequence shown here is derived from an EMBL/GenBank/DDBJ whole genome shotgun (WGS) entry which is preliminary data.</text>
</comment>
<name>A0AAU9J3X4_9CILI</name>
<protein>
    <submittedName>
        <fullName evidence="1">Uncharacterized protein</fullName>
    </submittedName>
</protein>
<dbReference type="EMBL" id="CAJZBQ010000029">
    <property type="protein sequence ID" value="CAG9321878.1"/>
    <property type="molecule type" value="Genomic_DNA"/>
</dbReference>
<gene>
    <name evidence="1" type="ORF">BSTOLATCC_MIC29783</name>
</gene>
<reference evidence="1" key="1">
    <citation type="submission" date="2021-09" db="EMBL/GenBank/DDBJ databases">
        <authorList>
            <consortium name="AG Swart"/>
            <person name="Singh M."/>
            <person name="Singh A."/>
            <person name="Seah K."/>
            <person name="Emmerich C."/>
        </authorList>
    </citation>
    <scope>NUCLEOTIDE SEQUENCE</scope>
    <source>
        <strain evidence="1">ATCC30299</strain>
    </source>
</reference>
<keyword evidence="2" id="KW-1185">Reference proteome</keyword>
<evidence type="ECO:0000313" key="1">
    <source>
        <dbReference type="EMBL" id="CAG9321878.1"/>
    </source>
</evidence>
<accession>A0AAU9J3X4</accession>
<evidence type="ECO:0000313" key="2">
    <source>
        <dbReference type="Proteomes" id="UP001162131"/>
    </source>
</evidence>
<dbReference type="Proteomes" id="UP001162131">
    <property type="component" value="Unassembled WGS sequence"/>
</dbReference>